<protein>
    <recommendedName>
        <fullName evidence="2">histidine kinase</fullName>
        <ecNumber evidence="2">2.7.13.3</ecNumber>
    </recommendedName>
</protein>
<evidence type="ECO:0000256" key="2">
    <source>
        <dbReference type="ARBA" id="ARBA00012438"/>
    </source>
</evidence>
<dbReference type="InterPro" id="IPR050482">
    <property type="entry name" value="Sensor_HK_TwoCompSys"/>
</dbReference>
<keyword evidence="8" id="KW-1185">Reference proteome</keyword>
<comment type="catalytic activity">
    <reaction evidence="1">
        <text>ATP + protein L-histidine = ADP + protein N-phospho-L-histidine.</text>
        <dbReference type="EC" id="2.7.13.3"/>
    </reaction>
</comment>
<evidence type="ECO:0000313" key="8">
    <source>
        <dbReference type="Proteomes" id="UP000217736"/>
    </source>
</evidence>
<dbReference type="EMBL" id="AP018164">
    <property type="protein sequence ID" value="BAX93419.1"/>
    <property type="molecule type" value="Genomic_DNA"/>
</dbReference>
<dbReference type="RefSeq" id="WP_096441183.1">
    <property type="nucleotide sequence ID" value="NZ_AP018164.1"/>
</dbReference>
<evidence type="ECO:0000256" key="3">
    <source>
        <dbReference type="ARBA" id="ARBA00022679"/>
    </source>
</evidence>
<dbReference type="GO" id="GO:0004673">
    <property type="term" value="F:protein histidine kinase activity"/>
    <property type="evidence" value="ECO:0007669"/>
    <property type="project" value="UniProtKB-EC"/>
</dbReference>
<proteinExistence type="predicted"/>
<dbReference type="Proteomes" id="UP000217736">
    <property type="component" value="Chromosome"/>
</dbReference>
<dbReference type="PANTHER" id="PTHR24421">
    <property type="entry name" value="NITRATE/NITRITE SENSOR PROTEIN NARX-RELATED"/>
    <property type="match status" value="1"/>
</dbReference>
<dbReference type="KEGG" id="mshg:MSG_03282"/>
<evidence type="ECO:0000259" key="6">
    <source>
        <dbReference type="SMART" id="SM00387"/>
    </source>
</evidence>
<dbReference type="Pfam" id="PF02518">
    <property type="entry name" value="HATPase_c"/>
    <property type="match status" value="1"/>
</dbReference>
<evidence type="ECO:0000256" key="5">
    <source>
        <dbReference type="ARBA" id="ARBA00023012"/>
    </source>
</evidence>
<dbReference type="EC" id="2.7.13.3" evidence="2"/>
<evidence type="ECO:0000256" key="1">
    <source>
        <dbReference type="ARBA" id="ARBA00000085"/>
    </source>
</evidence>
<keyword evidence="3 7" id="KW-0808">Transferase</keyword>
<accession>A0A1Z4EKC1</accession>
<dbReference type="Gene3D" id="3.30.565.10">
    <property type="entry name" value="Histidine kinase-like ATPase, C-terminal domain"/>
    <property type="match status" value="1"/>
</dbReference>
<dbReference type="CDD" id="cd16917">
    <property type="entry name" value="HATPase_UhpB-NarQ-NarX-like"/>
    <property type="match status" value="1"/>
</dbReference>
<evidence type="ECO:0000313" key="7">
    <source>
        <dbReference type="EMBL" id="BAX93419.1"/>
    </source>
</evidence>
<dbReference type="SUPFAM" id="SSF55874">
    <property type="entry name" value="ATPase domain of HSP90 chaperone/DNA topoisomerase II/histidine kinase"/>
    <property type="match status" value="1"/>
</dbReference>
<evidence type="ECO:0000256" key="4">
    <source>
        <dbReference type="ARBA" id="ARBA00022777"/>
    </source>
</evidence>
<gene>
    <name evidence="7" type="primary">narS_1</name>
    <name evidence="7" type="ORF">MSG_03282</name>
</gene>
<dbReference type="AlphaFoldDB" id="A0A1Z4EKC1"/>
<feature type="domain" description="Histidine kinase/HSP90-like ATPase" evidence="6">
    <location>
        <begin position="319"/>
        <end position="415"/>
    </location>
</feature>
<dbReference type="SMART" id="SM00387">
    <property type="entry name" value="HATPase_c"/>
    <property type="match status" value="1"/>
</dbReference>
<dbReference type="OrthoDB" id="5243952at2"/>
<dbReference type="GO" id="GO:0000160">
    <property type="term" value="P:phosphorelay signal transduction system"/>
    <property type="evidence" value="ECO:0007669"/>
    <property type="project" value="UniProtKB-KW"/>
</dbReference>
<organism evidence="7 8">
    <name type="scientific">Mycobacterium shigaense</name>
    <dbReference type="NCBI Taxonomy" id="722731"/>
    <lineage>
        <taxon>Bacteria</taxon>
        <taxon>Bacillati</taxon>
        <taxon>Actinomycetota</taxon>
        <taxon>Actinomycetes</taxon>
        <taxon>Mycobacteriales</taxon>
        <taxon>Mycobacteriaceae</taxon>
        <taxon>Mycobacterium</taxon>
        <taxon>Mycobacterium simiae complex</taxon>
    </lineage>
</organism>
<keyword evidence="4 7" id="KW-0418">Kinase</keyword>
<reference evidence="8" key="1">
    <citation type="submission" date="2017-06" db="EMBL/GenBank/DDBJ databases">
        <title>Complete Genome Sequence of Mycobacterium shigaense.</title>
        <authorList>
            <person name="Fukano H."/>
            <person name="Yoshida M."/>
            <person name="Kazumi Y."/>
            <person name="Ogura Y."/>
            <person name="Mitarai S."/>
            <person name="Hayashi T."/>
            <person name="Hoshino Y."/>
        </authorList>
    </citation>
    <scope>NUCLEOTIDE SEQUENCE [LARGE SCALE GENOMIC DNA]</scope>
    <source>
        <strain evidence="8">UN-152</strain>
    </source>
</reference>
<keyword evidence="5" id="KW-0902">Two-component regulatory system</keyword>
<dbReference type="InterPro" id="IPR003594">
    <property type="entry name" value="HATPase_dom"/>
</dbReference>
<dbReference type="PANTHER" id="PTHR24421:SF10">
    <property type="entry name" value="NITRATE_NITRITE SENSOR PROTEIN NARQ"/>
    <property type="match status" value="1"/>
</dbReference>
<sequence length="422" mass="45548">MPRDHQRADDLRAHQVEPDLGRPVWLGTVLQFGLRVVLIVFIVATLLFEPPTRHHMICLDVVAVYAIAIGCWSVWALRSGARTSISTRTMVTLLVLTADVTVVSVLSVLTGATSPQAWTSDVMRTGFFLIPLIAAAQLDPIISVAVAIPTISVFTLTCWITRSSNGEPWSSILLSSFVLAGLAGGSVALSLIQRSRVEMITDLARQRRELLEELLGVERRERQAISERLHDGALQYVLVARQDIEEVRDGSADAADRVATALAECSGLLRDVVRELHPDVLARMGLKSAIYALTQSLGSRAGLTVDFDADSWPDGLRTETDDVLYGAAREALTNVVKHARAHHVRIELDCSDGLASLRVADDGVGISPATIARKADEGHIGMASMRAKVLASGGQFDVRSASPGTELAISIPLRPTRHLVAA</sequence>
<name>A0A1Z4EKC1_9MYCO</name>
<dbReference type="InterPro" id="IPR036890">
    <property type="entry name" value="HATPase_C_sf"/>
</dbReference>